<sequence>MFSIYVLILEISFITSSTFCLNTSSCLYASYIYESNKQTPDLIFNRTTENFLELECIKQNLNLLGPDELSLLFNVIDEHLIDKNDNLYCLIVELSKSSDVYCEIKKIQNELRYLPTAMRGRLSICPKDFHIISSNRKRIQCKSNNLKYSTKKCTKILKTELNCLNLSRNKLEFYVFVFEFVERCVDLITMNTFKCQVKLHYQYLLDYYRIYSNYIKMLISEVSLPKILNYAGKCLVEESNINFILLCKIRDELMSLDRIISNFYINLDNYLSHMEIISNLIIENIQKN</sequence>
<name>A0AAX4JF90_9MICR</name>
<dbReference type="KEGG" id="vnx:VNE69_09061"/>
<dbReference type="GeneID" id="90542340"/>
<dbReference type="EMBL" id="CP142734">
    <property type="protein sequence ID" value="WUR04506.1"/>
    <property type="molecule type" value="Genomic_DNA"/>
</dbReference>
<protein>
    <submittedName>
        <fullName evidence="3">SP-containing protein</fullName>
    </submittedName>
</protein>
<keyword evidence="1" id="KW-0732">Signal</keyword>
<gene>
    <name evidence="2" type="ORF">VNE69_09061</name>
    <name evidence="3" type="ORF">VNE69_09068</name>
</gene>
<dbReference type="EMBL" id="CP142734">
    <property type="protein sequence ID" value="WUR04513.1"/>
    <property type="molecule type" value="Genomic_DNA"/>
</dbReference>
<dbReference type="RefSeq" id="XP_065330651.1">
    <property type="nucleotide sequence ID" value="XM_065474579.1"/>
</dbReference>
<evidence type="ECO:0000313" key="3">
    <source>
        <dbReference type="EMBL" id="WUR04513.1"/>
    </source>
</evidence>
<accession>A0AAX4JF90</accession>
<evidence type="ECO:0000313" key="4">
    <source>
        <dbReference type="Proteomes" id="UP001334084"/>
    </source>
</evidence>
<feature type="signal peptide" evidence="1">
    <location>
        <begin position="1"/>
        <end position="20"/>
    </location>
</feature>
<evidence type="ECO:0000313" key="2">
    <source>
        <dbReference type="EMBL" id="WUR04506.1"/>
    </source>
</evidence>
<organism evidence="3 4">
    <name type="scientific">Vairimorpha necatrix</name>
    <dbReference type="NCBI Taxonomy" id="6039"/>
    <lineage>
        <taxon>Eukaryota</taxon>
        <taxon>Fungi</taxon>
        <taxon>Fungi incertae sedis</taxon>
        <taxon>Microsporidia</taxon>
        <taxon>Nosematidae</taxon>
        <taxon>Vairimorpha</taxon>
    </lineage>
</organism>
<evidence type="ECO:0000256" key="1">
    <source>
        <dbReference type="SAM" id="SignalP"/>
    </source>
</evidence>
<reference evidence="3" key="1">
    <citation type="journal article" date="2024" name="BMC Genomics">
        <title>Functional annotation of a divergent genome using sequence and structure-based similarity.</title>
        <authorList>
            <person name="Svedberg D."/>
            <person name="Winiger R.R."/>
            <person name="Berg A."/>
            <person name="Sharma H."/>
            <person name="Tellgren-Roth C."/>
            <person name="Debrunner-Vossbrinck B.A."/>
            <person name="Vossbrinck C.R."/>
            <person name="Barandun J."/>
        </authorList>
    </citation>
    <scope>NUCLEOTIDE SEQUENCE</scope>
    <source>
        <strain evidence="3">Illinois isolate</strain>
    </source>
</reference>
<proteinExistence type="predicted"/>
<dbReference type="AlphaFoldDB" id="A0AAX4JF90"/>
<keyword evidence="4" id="KW-1185">Reference proteome</keyword>
<feature type="chain" id="PRO_5044718587" evidence="1">
    <location>
        <begin position="21"/>
        <end position="288"/>
    </location>
</feature>
<dbReference type="Proteomes" id="UP001334084">
    <property type="component" value="Chromosome 9"/>
</dbReference>